<keyword evidence="1" id="KW-0812">Transmembrane</keyword>
<dbReference type="Proteomes" id="UP000632659">
    <property type="component" value="Unassembled WGS sequence"/>
</dbReference>
<dbReference type="EMBL" id="JACRTL010000002">
    <property type="protein sequence ID" value="MBC8610702.1"/>
    <property type="molecule type" value="Genomic_DNA"/>
</dbReference>
<evidence type="ECO:0000313" key="3">
    <source>
        <dbReference type="Proteomes" id="UP000632659"/>
    </source>
</evidence>
<feature type="transmembrane region" description="Helical" evidence="1">
    <location>
        <begin position="38"/>
        <end position="58"/>
    </location>
</feature>
<accession>A0A8J6PB27</accession>
<feature type="transmembrane region" description="Helical" evidence="1">
    <location>
        <begin position="64"/>
        <end position="88"/>
    </location>
</feature>
<reference evidence="2" key="1">
    <citation type="submission" date="2020-08" db="EMBL/GenBank/DDBJ databases">
        <title>Genome public.</title>
        <authorList>
            <person name="Liu C."/>
            <person name="Sun Q."/>
        </authorList>
    </citation>
    <scope>NUCLEOTIDE SEQUENCE</scope>
    <source>
        <strain evidence="2">NSJ-15</strain>
    </source>
</reference>
<sequence>MAYGSDSTALLILAGIMLPFYVLGLLGCIFADRLKVMSGIFMILAGGCAVFTGLMTLAGGLEVLGILALPLGVIDALLYLVAAILTFVSKTTSSTQ</sequence>
<keyword evidence="3" id="KW-1185">Reference proteome</keyword>
<name>A0A8J6PB27_9FIRM</name>
<protein>
    <submittedName>
        <fullName evidence="2">Uncharacterized protein</fullName>
    </submittedName>
</protein>
<gene>
    <name evidence="2" type="ORF">H8702_06140</name>
</gene>
<dbReference type="AlphaFoldDB" id="A0A8J6PB27"/>
<feature type="transmembrane region" description="Helical" evidence="1">
    <location>
        <begin position="12"/>
        <end position="31"/>
    </location>
</feature>
<evidence type="ECO:0000256" key="1">
    <source>
        <dbReference type="SAM" id="Phobius"/>
    </source>
</evidence>
<keyword evidence="1" id="KW-1133">Transmembrane helix</keyword>
<organism evidence="2 3">
    <name type="scientific">Massiliimalia timonensis</name>
    <dbReference type="NCBI Taxonomy" id="1987501"/>
    <lineage>
        <taxon>Bacteria</taxon>
        <taxon>Bacillati</taxon>
        <taxon>Bacillota</taxon>
        <taxon>Clostridia</taxon>
        <taxon>Eubacteriales</taxon>
        <taxon>Oscillospiraceae</taxon>
        <taxon>Massiliimalia</taxon>
    </lineage>
</organism>
<proteinExistence type="predicted"/>
<evidence type="ECO:0000313" key="2">
    <source>
        <dbReference type="EMBL" id="MBC8610702.1"/>
    </source>
</evidence>
<keyword evidence="1" id="KW-0472">Membrane</keyword>
<dbReference type="RefSeq" id="WP_178085780.1">
    <property type="nucleotide sequence ID" value="NZ_JACRTL010000002.1"/>
</dbReference>
<comment type="caution">
    <text evidence="2">The sequence shown here is derived from an EMBL/GenBank/DDBJ whole genome shotgun (WGS) entry which is preliminary data.</text>
</comment>